<feature type="region of interest" description="Disordered" evidence="1">
    <location>
        <begin position="102"/>
        <end position="223"/>
    </location>
</feature>
<sequence>MQVSLHRPTRKRSQQNTPTKHAEAKWPKVSKLNCKSHVTKEKRDDIHDMLKFMSGEDKEIMAEIAGPKCITQKKRVLVKELEVEYDDTRRKKRIERTKIVNERRSKSCKQKESLETLRKRNADGKGSAKEQRSKRCKQNESQETLRKMNADGKGSAKEQRSKRCKQKESQETSRKRNAGGKGSAKEPKSKRCKQNETQETTRKGNTNEKGSGKESKSKRCKQK</sequence>
<accession>A0A8S4MZX6</accession>
<feature type="region of interest" description="Disordered" evidence="1">
    <location>
        <begin position="1"/>
        <end position="27"/>
    </location>
</feature>
<dbReference type="EMBL" id="CAIIXF020000001">
    <property type="protein sequence ID" value="CAH1774528.1"/>
    <property type="molecule type" value="Genomic_DNA"/>
</dbReference>
<protein>
    <submittedName>
        <fullName evidence="2">Uncharacterized protein</fullName>
    </submittedName>
</protein>
<gene>
    <name evidence="2" type="ORF">OFUS_LOCUS1966</name>
</gene>
<organism evidence="2 3">
    <name type="scientific">Owenia fusiformis</name>
    <name type="common">Polychaete worm</name>
    <dbReference type="NCBI Taxonomy" id="6347"/>
    <lineage>
        <taxon>Eukaryota</taxon>
        <taxon>Metazoa</taxon>
        <taxon>Spiralia</taxon>
        <taxon>Lophotrochozoa</taxon>
        <taxon>Annelida</taxon>
        <taxon>Polychaeta</taxon>
        <taxon>Sedentaria</taxon>
        <taxon>Canalipalpata</taxon>
        <taxon>Sabellida</taxon>
        <taxon>Oweniida</taxon>
        <taxon>Oweniidae</taxon>
        <taxon>Owenia</taxon>
    </lineage>
</organism>
<keyword evidence="3" id="KW-1185">Reference proteome</keyword>
<evidence type="ECO:0000313" key="2">
    <source>
        <dbReference type="EMBL" id="CAH1774528.1"/>
    </source>
</evidence>
<feature type="compositionally biased region" description="Basic and acidic residues" evidence="1">
    <location>
        <begin position="102"/>
        <end position="174"/>
    </location>
</feature>
<evidence type="ECO:0000256" key="1">
    <source>
        <dbReference type="SAM" id="MobiDB-lite"/>
    </source>
</evidence>
<comment type="caution">
    <text evidence="2">The sequence shown here is derived from an EMBL/GenBank/DDBJ whole genome shotgun (WGS) entry which is preliminary data.</text>
</comment>
<proteinExistence type="predicted"/>
<dbReference type="Proteomes" id="UP000749559">
    <property type="component" value="Unassembled WGS sequence"/>
</dbReference>
<feature type="compositionally biased region" description="Basic and acidic residues" evidence="1">
    <location>
        <begin position="183"/>
        <end position="217"/>
    </location>
</feature>
<reference evidence="2" key="1">
    <citation type="submission" date="2022-03" db="EMBL/GenBank/DDBJ databases">
        <authorList>
            <person name="Martin C."/>
        </authorList>
    </citation>
    <scope>NUCLEOTIDE SEQUENCE</scope>
</reference>
<dbReference type="AlphaFoldDB" id="A0A8S4MZX6"/>
<evidence type="ECO:0000313" key="3">
    <source>
        <dbReference type="Proteomes" id="UP000749559"/>
    </source>
</evidence>
<name>A0A8S4MZX6_OWEFU</name>